<dbReference type="Proteomes" id="UP000046373">
    <property type="component" value="Unassembled WGS sequence"/>
</dbReference>
<reference evidence="1 2" key="1">
    <citation type="submission" date="2014-08" db="EMBL/GenBank/DDBJ databases">
        <authorList>
            <person name="Moulin Lionel"/>
        </authorList>
    </citation>
    <scope>NUCLEOTIDE SEQUENCE [LARGE SCALE GENOMIC DNA]</scope>
</reference>
<dbReference type="AlphaFoldDB" id="A0A090F3Z6"/>
<gene>
    <name evidence="1" type="ORF">MPLDJ20_20531</name>
</gene>
<proteinExistence type="predicted"/>
<accession>A0A090F3Z6</accession>
<evidence type="ECO:0000313" key="2">
    <source>
        <dbReference type="Proteomes" id="UP000046373"/>
    </source>
</evidence>
<evidence type="ECO:0000313" key="1">
    <source>
        <dbReference type="EMBL" id="CDX36383.1"/>
    </source>
</evidence>
<organism evidence="1 2">
    <name type="scientific">Mesorhizobium plurifarium</name>
    <dbReference type="NCBI Taxonomy" id="69974"/>
    <lineage>
        <taxon>Bacteria</taxon>
        <taxon>Pseudomonadati</taxon>
        <taxon>Pseudomonadota</taxon>
        <taxon>Alphaproteobacteria</taxon>
        <taxon>Hyphomicrobiales</taxon>
        <taxon>Phyllobacteriaceae</taxon>
        <taxon>Mesorhizobium</taxon>
    </lineage>
</organism>
<protein>
    <submittedName>
        <fullName evidence="1">Uncharacterized protein</fullName>
    </submittedName>
</protein>
<dbReference type="EMBL" id="CCNB01000012">
    <property type="protein sequence ID" value="CDX36383.1"/>
    <property type="molecule type" value="Genomic_DNA"/>
</dbReference>
<sequence length="68" mass="7706">MPPCVDILSRHDQSSVICAKLALPHTDACLLSGHEPFARFLQADLCHRLHEKRHVSAAQADFHITRHR</sequence>
<name>A0A090F3Z6_MESPL</name>